<dbReference type="Proteomes" id="UP001610563">
    <property type="component" value="Unassembled WGS sequence"/>
</dbReference>
<feature type="compositionally biased region" description="Basic and acidic residues" evidence="1">
    <location>
        <begin position="349"/>
        <end position="358"/>
    </location>
</feature>
<feature type="region of interest" description="Disordered" evidence="1">
    <location>
        <begin position="74"/>
        <end position="93"/>
    </location>
</feature>
<feature type="compositionally biased region" description="Low complexity" evidence="1">
    <location>
        <begin position="188"/>
        <end position="203"/>
    </location>
</feature>
<dbReference type="InterPro" id="IPR034443">
    <property type="entry name" value="PB1A10.08"/>
</dbReference>
<accession>A0ABR4GMV6</accession>
<sequence length="481" mass="54115">MMVPRSFLYSSHEPGRKQHGLLSKPSFEALLTQNDDSALQLPFDLSPQSMHTNPVVIPPKRGHRATPARTEITRTGTYPKTPKRNRMTPQSSSLSTLLKATEIPVPRHSWAARELSRNSPRGKDFSRLLLSGFDDITLTGTPLDVLLTPLEESEKSFASSDCDSETLSCSVPSISVSSVPSLENDVETPSSISIPFTPSSQRSPSDRILRRRRPSNCENCAYDHPLLDTEPSDLGDEHTITSQQPWSPPNNTPSRTFISTRSFPRLGSLKSNLTASLRAIKSAAQSVSAFASPSVQPDDFLTRALFTITPEMTDDRRPPPMDDTPSPALRRYLNPIMVSPAEMYSYQDQPHESLDSRKSPISVQMQTYHRSGARGSRKSRFRFSSSKTRDRTSLSFDPEAPVPLSRQREPRENSDFLRMVVLEMNMRRRGKLRDDVPTRARVWLPPRKGSQAKFIPYDFEEEDEEETSIPVRWIGISVESF</sequence>
<keyword evidence="3" id="KW-1185">Reference proteome</keyword>
<dbReference type="PANTHER" id="PTHR42051:SF1">
    <property type="entry name" value="MEIOTICALLY UP-REGULATED PROTEIN PB1A10.08"/>
    <property type="match status" value="1"/>
</dbReference>
<gene>
    <name evidence="2" type="ORF">BJX66DRAFT_290777</name>
</gene>
<dbReference type="EMBL" id="JBFTWV010000003">
    <property type="protein sequence ID" value="KAL2800409.1"/>
    <property type="molecule type" value="Genomic_DNA"/>
</dbReference>
<feature type="compositionally biased region" description="Polar residues" evidence="1">
    <location>
        <begin position="359"/>
        <end position="369"/>
    </location>
</feature>
<comment type="caution">
    <text evidence="2">The sequence shown here is derived from an EMBL/GenBank/DDBJ whole genome shotgun (WGS) entry which is preliminary data.</text>
</comment>
<feature type="region of interest" description="Disordered" evidence="1">
    <location>
        <begin position="348"/>
        <end position="410"/>
    </location>
</feature>
<organism evidence="2 3">
    <name type="scientific">Aspergillus keveii</name>
    <dbReference type="NCBI Taxonomy" id="714993"/>
    <lineage>
        <taxon>Eukaryota</taxon>
        <taxon>Fungi</taxon>
        <taxon>Dikarya</taxon>
        <taxon>Ascomycota</taxon>
        <taxon>Pezizomycotina</taxon>
        <taxon>Eurotiomycetes</taxon>
        <taxon>Eurotiomycetidae</taxon>
        <taxon>Eurotiales</taxon>
        <taxon>Aspergillaceae</taxon>
        <taxon>Aspergillus</taxon>
        <taxon>Aspergillus subgen. Nidulantes</taxon>
    </lineage>
</organism>
<evidence type="ECO:0000256" key="1">
    <source>
        <dbReference type="SAM" id="MobiDB-lite"/>
    </source>
</evidence>
<feature type="compositionally biased region" description="Basic residues" evidence="1">
    <location>
        <begin position="371"/>
        <end position="381"/>
    </location>
</feature>
<protein>
    <submittedName>
        <fullName evidence="2">Uncharacterized protein</fullName>
    </submittedName>
</protein>
<evidence type="ECO:0000313" key="3">
    <source>
        <dbReference type="Proteomes" id="UP001610563"/>
    </source>
</evidence>
<name>A0ABR4GMV6_9EURO</name>
<dbReference type="PANTHER" id="PTHR42051">
    <property type="entry name" value="MEIOTICALLY UP-REGULATED PROTEIN PB1A10.08"/>
    <property type="match status" value="1"/>
</dbReference>
<evidence type="ECO:0000313" key="2">
    <source>
        <dbReference type="EMBL" id="KAL2800409.1"/>
    </source>
</evidence>
<reference evidence="2 3" key="1">
    <citation type="submission" date="2024-07" db="EMBL/GenBank/DDBJ databases">
        <title>Section-level genome sequencing and comparative genomics of Aspergillus sections Usti and Cavernicolus.</title>
        <authorList>
            <consortium name="Lawrence Berkeley National Laboratory"/>
            <person name="Nybo J.L."/>
            <person name="Vesth T.C."/>
            <person name="Theobald S."/>
            <person name="Frisvad J.C."/>
            <person name="Larsen T.O."/>
            <person name="Kjaerboelling I."/>
            <person name="Rothschild-Mancinelli K."/>
            <person name="Lyhne E.K."/>
            <person name="Kogle M.E."/>
            <person name="Barry K."/>
            <person name="Clum A."/>
            <person name="Na H."/>
            <person name="Ledsgaard L."/>
            <person name="Lin J."/>
            <person name="Lipzen A."/>
            <person name="Kuo A."/>
            <person name="Riley R."/>
            <person name="Mondo S."/>
            <person name="Labutti K."/>
            <person name="Haridas S."/>
            <person name="Pangalinan J."/>
            <person name="Salamov A.A."/>
            <person name="Simmons B.A."/>
            <person name="Magnuson J.K."/>
            <person name="Chen J."/>
            <person name="Drula E."/>
            <person name="Henrissat B."/>
            <person name="Wiebenga A."/>
            <person name="Lubbers R.J."/>
            <person name="Gomes A.C."/>
            <person name="Makela M.R."/>
            <person name="Stajich J."/>
            <person name="Grigoriev I.V."/>
            <person name="Mortensen U.H."/>
            <person name="De Vries R.P."/>
            <person name="Baker S.E."/>
            <person name="Andersen M.R."/>
        </authorList>
    </citation>
    <scope>NUCLEOTIDE SEQUENCE [LARGE SCALE GENOMIC DNA]</scope>
    <source>
        <strain evidence="2 3">CBS 209.92</strain>
    </source>
</reference>
<feature type="region of interest" description="Disordered" evidence="1">
    <location>
        <begin position="188"/>
        <end position="212"/>
    </location>
</feature>
<proteinExistence type="predicted"/>